<name>A0ABS2JSY1_9GAMM</name>
<dbReference type="RefSeq" id="WP_204636509.1">
    <property type="nucleotide sequence ID" value="NZ_JADIKC010000005.1"/>
</dbReference>
<evidence type="ECO:0000259" key="5">
    <source>
        <dbReference type="PROSITE" id="PS50977"/>
    </source>
</evidence>
<dbReference type="SUPFAM" id="SSF46689">
    <property type="entry name" value="Homeodomain-like"/>
    <property type="match status" value="1"/>
</dbReference>
<dbReference type="Pfam" id="PF16925">
    <property type="entry name" value="TetR_C_13"/>
    <property type="match status" value="1"/>
</dbReference>
<proteinExistence type="predicted"/>
<dbReference type="PROSITE" id="PS01081">
    <property type="entry name" value="HTH_TETR_1"/>
    <property type="match status" value="1"/>
</dbReference>
<dbReference type="InterPro" id="IPR036271">
    <property type="entry name" value="Tet_transcr_reg_TetR-rel_C_sf"/>
</dbReference>
<gene>
    <name evidence="6" type="ORF">ISP20_12990</name>
</gene>
<dbReference type="InterPro" id="IPR001647">
    <property type="entry name" value="HTH_TetR"/>
</dbReference>
<evidence type="ECO:0000256" key="1">
    <source>
        <dbReference type="ARBA" id="ARBA00023015"/>
    </source>
</evidence>
<feature type="domain" description="HTH tetR-type" evidence="5">
    <location>
        <begin position="6"/>
        <end position="66"/>
    </location>
</feature>
<keyword evidence="7" id="KW-1185">Reference proteome</keyword>
<evidence type="ECO:0000313" key="7">
    <source>
        <dbReference type="Proteomes" id="UP001430065"/>
    </source>
</evidence>
<dbReference type="Gene3D" id="1.10.357.10">
    <property type="entry name" value="Tetracycline Repressor, domain 2"/>
    <property type="match status" value="1"/>
</dbReference>
<dbReference type="InterPro" id="IPR011075">
    <property type="entry name" value="TetR_C"/>
</dbReference>
<dbReference type="EMBL" id="JADIKC010000005">
    <property type="protein sequence ID" value="MBM7122073.1"/>
    <property type="molecule type" value="Genomic_DNA"/>
</dbReference>
<dbReference type="InterPro" id="IPR023772">
    <property type="entry name" value="DNA-bd_HTH_TetR-type_CS"/>
</dbReference>
<protein>
    <submittedName>
        <fullName evidence="6">TetR/AcrR family transcriptional regulator</fullName>
    </submittedName>
</protein>
<sequence>MARPREFDEQKTLQAVAEAFWTRGYEATSTRDLAQRTGLTVTSLYNAFGDKQALFQRALQHYLDATLRERIDRLEQTLAPSEAVAAFFNEVIERSLSDRQQRGCFLVNSALEATPDAPELRAAIATEIDAIRAFFRRCLLAGRRTGEVPSTVSAADASAHLLAVLLGLRVMARINADRASMTAAVATALKAAGISKHR</sequence>
<dbReference type="Gene3D" id="1.10.10.60">
    <property type="entry name" value="Homeodomain-like"/>
    <property type="match status" value="1"/>
</dbReference>
<keyword evidence="1" id="KW-0805">Transcription regulation</keyword>
<evidence type="ECO:0000256" key="2">
    <source>
        <dbReference type="ARBA" id="ARBA00023125"/>
    </source>
</evidence>
<dbReference type="PANTHER" id="PTHR47506:SF1">
    <property type="entry name" value="HTH-TYPE TRANSCRIPTIONAL REGULATOR YJDC"/>
    <property type="match status" value="1"/>
</dbReference>
<feature type="DNA-binding region" description="H-T-H motif" evidence="4">
    <location>
        <begin position="29"/>
        <end position="48"/>
    </location>
</feature>
<dbReference type="SUPFAM" id="SSF48498">
    <property type="entry name" value="Tetracyclin repressor-like, C-terminal domain"/>
    <property type="match status" value="1"/>
</dbReference>
<keyword evidence="2 4" id="KW-0238">DNA-binding</keyword>
<evidence type="ECO:0000256" key="4">
    <source>
        <dbReference type="PROSITE-ProRule" id="PRU00335"/>
    </source>
</evidence>
<dbReference type="PANTHER" id="PTHR47506">
    <property type="entry name" value="TRANSCRIPTIONAL REGULATORY PROTEIN"/>
    <property type="match status" value="1"/>
</dbReference>
<accession>A0ABS2JSY1</accession>
<reference evidence="6 7" key="1">
    <citation type="submission" date="2020-10" db="EMBL/GenBank/DDBJ databases">
        <title>Phylogeny of dyella-like bacteria.</title>
        <authorList>
            <person name="Fu J."/>
        </authorList>
    </citation>
    <scope>NUCLEOTIDE SEQUENCE [LARGE SCALE GENOMIC DNA]</scope>
    <source>
        <strain evidence="6 7">THG-B117</strain>
    </source>
</reference>
<comment type="caution">
    <text evidence="6">The sequence shown here is derived from an EMBL/GenBank/DDBJ whole genome shotgun (WGS) entry which is preliminary data.</text>
</comment>
<dbReference type="InterPro" id="IPR009057">
    <property type="entry name" value="Homeodomain-like_sf"/>
</dbReference>
<keyword evidence="3" id="KW-0804">Transcription</keyword>
<dbReference type="Pfam" id="PF00440">
    <property type="entry name" value="TetR_N"/>
    <property type="match status" value="1"/>
</dbReference>
<organism evidence="6 7">
    <name type="scientific">Dyella kyungheensis</name>
    <dbReference type="NCBI Taxonomy" id="1242174"/>
    <lineage>
        <taxon>Bacteria</taxon>
        <taxon>Pseudomonadati</taxon>
        <taxon>Pseudomonadota</taxon>
        <taxon>Gammaproteobacteria</taxon>
        <taxon>Lysobacterales</taxon>
        <taxon>Rhodanobacteraceae</taxon>
        <taxon>Dyella</taxon>
    </lineage>
</organism>
<evidence type="ECO:0000256" key="3">
    <source>
        <dbReference type="ARBA" id="ARBA00023163"/>
    </source>
</evidence>
<dbReference type="Proteomes" id="UP001430065">
    <property type="component" value="Unassembled WGS sequence"/>
</dbReference>
<dbReference type="PROSITE" id="PS50977">
    <property type="entry name" value="HTH_TETR_2"/>
    <property type="match status" value="1"/>
</dbReference>
<evidence type="ECO:0000313" key="6">
    <source>
        <dbReference type="EMBL" id="MBM7122073.1"/>
    </source>
</evidence>